<keyword evidence="5" id="KW-1185">Reference proteome</keyword>
<dbReference type="NCBIfam" id="NF040974">
    <property type="entry name" value="RepABC_RepC"/>
    <property type="match status" value="1"/>
</dbReference>
<dbReference type="AlphaFoldDB" id="A0A1I5VTT8"/>
<dbReference type="EMBL" id="FOXA01000035">
    <property type="protein sequence ID" value="SFQ10697.1"/>
    <property type="molecule type" value="Genomic_DNA"/>
</dbReference>
<name>A0A1I5VTT8_9RHOB</name>
<sequence length="401" mass="44924">MSYSPITPFRRTLDAIRLEHVDRFSGDLPCPRVDKWQVLRDLATGREAYGLSHRDITVLQALISFHPSSTLEIEHHPLVVHPANRTICERLNGMPCSTMRRHVAKLVEAGVILRRDSPNGKRYTRHYGATKVAYGFDLSPLMHRAAEFRDAAEAARENQARLRQQREVVSLLRRDLESLSVHGAAAVPEAENWDAHLDLAQLSARQLRRKLSLSELVEMETRLRAAITVVRKAVGSPRTGEMSTCNAQNEQHLTETKKDNYESERSLTAPAVKREHSTHAARSAGTDKPTAPVPTPLPLRLVLSNCTEIRAFTEKPIVDWHEFLKLMDFIRPMMGITDEIWSEAKSVMGAVTSSVLLAAMLERFAEIRSPNAYVRALCGRALSGEFSVARMVSALGRRSTA</sequence>
<dbReference type="OrthoDB" id="7488837at2"/>
<feature type="compositionally biased region" description="Polar residues" evidence="1">
    <location>
        <begin position="241"/>
        <end position="251"/>
    </location>
</feature>
<gene>
    <name evidence="4" type="ORF">SAMN04488047_13525</name>
</gene>
<protein>
    <submittedName>
        <fullName evidence="4">Replication initiation protein RepC</fullName>
    </submittedName>
</protein>
<feature type="domain" description="Plasmid replication protein C C-terminal" evidence="3">
    <location>
        <begin position="298"/>
        <end position="396"/>
    </location>
</feature>
<feature type="region of interest" description="Disordered" evidence="1">
    <location>
        <begin position="237"/>
        <end position="292"/>
    </location>
</feature>
<dbReference type="Gene3D" id="1.10.10.10">
    <property type="entry name" value="Winged helix-like DNA-binding domain superfamily/Winged helix DNA-binding domain"/>
    <property type="match status" value="1"/>
</dbReference>
<feature type="compositionally biased region" description="Basic and acidic residues" evidence="1">
    <location>
        <begin position="252"/>
        <end position="265"/>
    </location>
</feature>
<reference evidence="4 5" key="1">
    <citation type="submission" date="2016-10" db="EMBL/GenBank/DDBJ databases">
        <authorList>
            <person name="de Groot N.N."/>
        </authorList>
    </citation>
    <scope>NUCLEOTIDE SEQUENCE [LARGE SCALE GENOMIC DNA]</scope>
    <source>
        <strain evidence="4 5">DSM 19547</strain>
    </source>
</reference>
<evidence type="ECO:0000313" key="5">
    <source>
        <dbReference type="Proteomes" id="UP000199356"/>
    </source>
</evidence>
<dbReference type="InterPro" id="IPR036390">
    <property type="entry name" value="WH_DNA-bd_sf"/>
</dbReference>
<dbReference type="InterPro" id="IPR036388">
    <property type="entry name" value="WH-like_DNA-bd_sf"/>
</dbReference>
<feature type="domain" description="Plasmid replication protein C N-terminal" evidence="2">
    <location>
        <begin position="31"/>
        <end position="179"/>
    </location>
</feature>
<dbReference type="RefSeq" id="WP_093425402.1">
    <property type="nucleotide sequence ID" value="NZ_FOXA01000035.1"/>
</dbReference>
<dbReference type="InterPro" id="IPR005090">
    <property type="entry name" value="RepC_N"/>
</dbReference>
<evidence type="ECO:0000259" key="3">
    <source>
        <dbReference type="Pfam" id="PF11800"/>
    </source>
</evidence>
<dbReference type="SUPFAM" id="SSF46785">
    <property type="entry name" value="Winged helix' DNA-binding domain"/>
    <property type="match status" value="1"/>
</dbReference>
<proteinExistence type="predicted"/>
<organism evidence="4 5">
    <name type="scientific">Tranquillimonas alkanivorans</name>
    <dbReference type="NCBI Taxonomy" id="441119"/>
    <lineage>
        <taxon>Bacteria</taxon>
        <taxon>Pseudomonadati</taxon>
        <taxon>Pseudomonadota</taxon>
        <taxon>Alphaproteobacteria</taxon>
        <taxon>Rhodobacterales</taxon>
        <taxon>Roseobacteraceae</taxon>
        <taxon>Tranquillimonas</taxon>
    </lineage>
</organism>
<dbReference type="Proteomes" id="UP000199356">
    <property type="component" value="Unassembled WGS sequence"/>
</dbReference>
<dbReference type="InterPro" id="IPR021760">
    <property type="entry name" value="RepC_C"/>
</dbReference>
<accession>A0A1I5VTT8</accession>
<evidence type="ECO:0000256" key="1">
    <source>
        <dbReference type="SAM" id="MobiDB-lite"/>
    </source>
</evidence>
<dbReference type="STRING" id="441119.SAMN04488047_13525"/>
<dbReference type="Pfam" id="PF11800">
    <property type="entry name" value="RP-C_C"/>
    <property type="match status" value="1"/>
</dbReference>
<evidence type="ECO:0000313" key="4">
    <source>
        <dbReference type="EMBL" id="SFQ10697.1"/>
    </source>
</evidence>
<dbReference type="Pfam" id="PF03428">
    <property type="entry name" value="RP-C"/>
    <property type="match status" value="1"/>
</dbReference>
<evidence type="ECO:0000259" key="2">
    <source>
        <dbReference type="Pfam" id="PF03428"/>
    </source>
</evidence>
<dbReference type="InterPro" id="IPR047611">
    <property type="entry name" value="RepABC_RepC"/>
</dbReference>